<name>A0A1H6ITH5_9EURY</name>
<protein>
    <recommendedName>
        <fullName evidence="1">Winged helix-turn-helix transcription repressor HrcA DNA-binding domain-containing protein</fullName>
    </recommendedName>
</protein>
<dbReference type="GO" id="GO:0003677">
    <property type="term" value="F:DNA binding"/>
    <property type="evidence" value="ECO:0007669"/>
    <property type="project" value="InterPro"/>
</dbReference>
<gene>
    <name evidence="2" type="ORF">SAMN05192561_103114</name>
</gene>
<keyword evidence="3" id="KW-1185">Reference proteome</keyword>
<dbReference type="Pfam" id="PF03444">
    <property type="entry name" value="WHD_HrcA"/>
    <property type="match status" value="1"/>
</dbReference>
<dbReference type="SUPFAM" id="SSF46785">
    <property type="entry name" value="Winged helix' DNA-binding domain"/>
    <property type="match status" value="1"/>
</dbReference>
<dbReference type="InterPro" id="IPR036390">
    <property type="entry name" value="WH_DNA-bd_sf"/>
</dbReference>
<dbReference type="AlphaFoldDB" id="A0A1H6ITH5"/>
<dbReference type="Proteomes" id="UP000199215">
    <property type="component" value="Unassembled WGS sequence"/>
</dbReference>
<dbReference type="EMBL" id="FNWU01000003">
    <property type="protein sequence ID" value="SEH49724.1"/>
    <property type="molecule type" value="Genomic_DNA"/>
</dbReference>
<dbReference type="InterPro" id="IPR005104">
    <property type="entry name" value="WHTH_HrcA_DNA-bd"/>
</dbReference>
<proteinExistence type="predicted"/>
<dbReference type="InterPro" id="IPR036388">
    <property type="entry name" value="WH-like_DNA-bd_sf"/>
</dbReference>
<sequence>MSPNTLTRSQTEILDAVVDLIATREDAVCTDEIADRIDRNPYTIRTEMQQLTALQLLEGIPGPRGGYKPTVDAYRTLDTQDLEEVAVVPIEHDGITTDAVVESIDFRSVNDPERCRATVTARAGASSLSRGETVSIGPTPNTGLTLAGTIESLENAGSTATFTLTIDELTTDAIENTPTTTATAAADRAIPADSTAD</sequence>
<evidence type="ECO:0000313" key="2">
    <source>
        <dbReference type="EMBL" id="SEH49724.1"/>
    </source>
</evidence>
<reference evidence="2 3" key="1">
    <citation type="submission" date="2016-10" db="EMBL/GenBank/DDBJ databases">
        <authorList>
            <person name="de Groot N.N."/>
        </authorList>
    </citation>
    <scope>NUCLEOTIDE SEQUENCE [LARGE SCALE GENOMIC DNA]</scope>
    <source>
        <strain evidence="2 3">IBRC-M10418</strain>
    </source>
</reference>
<dbReference type="RefSeq" id="WP_092816669.1">
    <property type="nucleotide sequence ID" value="NZ_FNWU01000003.1"/>
</dbReference>
<dbReference type="GO" id="GO:0006355">
    <property type="term" value="P:regulation of DNA-templated transcription"/>
    <property type="evidence" value="ECO:0007669"/>
    <property type="project" value="InterPro"/>
</dbReference>
<evidence type="ECO:0000313" key="3">
    <source>
        <dbReference type="Proteomes" id="UP000199215"/>
    </source>
</evidence>
<dbReference type="STRING" id="1267564.SAMN05192561_103114"/>
<organism evidence="2 3">
    <name type="scientific">Halopenitus malekzadehii</name>
    <dbReference type="NCBI Taxonomy" id="1267564"/>
    <lineage>
        <taxon>Archaea</taxon>
        <taxon>Methanobacteriati</taxon>
        <taxon>Methanobacteriota</taxon>
        <taxon>Stenosarchaea group</taxon>
        <taxon>Halobacteria</taxon>
        <taxon>Halobacteriales</taxon>
        <taxon>Haloferacaceae</taxon>
        <taxon>Halopenitus</taxon>
    </lineage>
</organism>
<accession>A0A1H6ITH5</accession>
<dbReference type="OrthoDB" id="64432at2157"/>
<feature type="domain" description="Winged helix-turn-helix transcription repressor HrcA DNA-binding" evidence="1">
    <location>
        <begin position="6"/>
        <end position="82"/>
    </location>
</feature>
<evidence type="ECO:0000259" key="1">
    <source>
        <dbReference type="Pfam" id="PF03444"/>
    </source>
</evidence>
<dbReference type="Gene3D" id="1.10.10.10">
    <property type="entry name" value="Winged helix-like DNA-binding domain superfamily/Winged helix DNA-binding domain"/>
    <property type="match status" value="1"/>
</dbReference>